<dbReference type="Proteomes" id="UP000078200">
    <property type="component" value="Unassembled WGS sequence"/>
</dbReference>
<feature type="region of interest" description="Disordered" evidence="1">
    <location>
        <begin position="80"/>
        <end position="101"/>
    </location>
</feature>
<keyword evidence="4" id="KW-1185">Reference proteome</keyword>
<protein>
    <submittedName>
        <fullName evidence="3">Uncharacterized protein</fullName>
    </submittedName>
</protein>
<evidence type="ECO:0000256" key="2">
    <source>
        <dbReference type="SAM" id="SignalP"/>
    </source>
</evidence>
<dbReference type="VEuPathDB" id="VectorBase:GAUT049191"/>
<organism evidence="3 4">
    <name type="scientific">Glossina austeni</name>
    <name type="common">Savannah tsetse fly</name>
    <dbReference type="NCBI Taxonomy" id="7395"/>
    <lineage>
        <taxon>Eukaryota</taxon>
        <taxon>Metazoa</taxon>
        <taxon>Ecdysozoa</taxon>
        <taxon>Arthropoda</taxon>
        <taxon>Hexapoda</taxon>
        <taxon>Insecta</taxon>
        <taxon>Pterygota</taxon>
        <taxon>Neoptera</taxon>
        <taxon>Endopterygota</taxon>
        <taxon>Diptera</taxon>
        <taxon>Brachycera</taxon>
        <taxon>Muscomorpha</taxon>
        <taxon>Hippoboscoidea</taxon>
        <taxon>Glossinidae</taxon>
        <taxon>Glossina</taxon>
    </lineage>
</organism>
<dbReference type="AlphaFoldDB" id="A0A1A9VVP0"/>
<evidence type="ECO:0000313" key="3">
    <source>
        <dbReference type="EnsemblMetazoa" id="GAUT049191-PA"/>
    </source>
</evidence>
<feature type="compositionally biased region" description="Low complexity" evidence="1">
    <location>
        <begin position="81"/>
        <end position="101"/>
    </location>
</feature>
<proteinExistence type="predicted"/>
<evidence type="ECO:0000256" key="1">
    <source>
        <dbReference type="SAM" id="MobiDB-lite"/>
    </source>
</evidence>
<feature type="chain" id="PRO_5008399761" evidence="2">
    <location>
        <begin position="19"/>
        <end position="199"/>
    </location>
</feature>
<sequence length="199" mass="21329">MWYKFSFMFLGKYSLCGGVKVNAVDIPGKGSGDEARSKRKSLIADPVNGCILLLLELGVDDDGGLFSWRISFKDNTTRLLSSSSSRSSSSSCSSSSSSKSPVFVKSSCRVRSFFSLFRSLSRRLEALNNRDGSMIFEAEVTMEGDSSSKLERLSTSELSSEASIIPKSSGEAAGVGVCSGIELSTKPRICNDSPASIKI</sequence>
<dbReference type="EnsemblMetazoa" id="GAUT049191-RA">
    <property type="protein sequence ID" value="GAUT049191-PA"/>
    <property type="gene ID" value="GAUT049191"/>
</dbReference>
<keyword evidence="2" id="KW-0732">Signal</keyword>
<evidence type="ECO:0000313" key="4">
    <source>
        <dbReference type="Proteomes" id="UP000078200"/>
    </source>
</evidence>
<accession>A0A1A9VVP0</accession>
<name>A0A1A9VVP0_GLOAU</name>
<feature type="signal peptide" evidence="2">
    <location>
        <begin position="1"/>
        <end position="18"/>
    </location>
</feature>
<reference evidence="3" key="1">
    <citation type="submission" date="2020-05" db="UniProtKB">
        <authorList>
            <consortium name="EnsemblMetazoa"/>
        </authorList>
    </citation>
    <scope>IDENTIFICATION</scope>
    <source>
        <strain evidence="3">TTRI</strain>
    </source>
</reference>